<keyword evidence="3" id="KW-0687">Ribonucleoprotein</keyword>
<keyword evidence="2 5" id="KW-0689">Ribosomal protein</keyword>
<comment type="caution">
    <text evidence="5">The sequence shown here is derived from an EMBL/GenBank/DDBJ whole genome shotgun (WGS) entry which is preliminary data.</text>
</comment>
<dbReference type="GO" id="GO:0008097">
    <property type="term" value="F:5S rRNA binding"/>
    <property type="evidence" value="ECO:0007669"/>
    <property type="project" value="TreeGrafter"/>
</dbReference>
<sequence length="69" mass="8068">MDKNIKKREKREKRHTRIRGRIKGTVERPRLVVYRSLNHIYVQIIDDTNGMTLCQASSLEKAISSEKGD</sequence>
<evidence type="ECO:0000313" key="6">
    <source>
        <dbReference type="Proteomes" id="UP000264062"/>
    </source>
</evidence>
<dbReference type="PANTHER" id="PTHR12899">
    <property type="entry name" value="39S RIBOSOMAL PROTEIN L18, MITOCHONDRIAL"/>
    <property type="match status" value="1"/>
</dbReference>
<reference evidence="5 6" key="1">
    <citation type="journal article" date="2018" name="Nat. Biotechnol.">
        <title>A standardized bacterial taxonomy based on genome phylogeny substantially revises the tree of life.</title>
        <authorList>
            <person name="Parks D.H."/>
            <person name="Chuvochina M."/>
            <person name="Waite D.W."/>
            <person name="Rinke C."/>
            <person name="Skarshewski A."/>
            <person name="Chaumeil P.A."/>
            <person name="Hugenholtz P."/>
        </authorList>
    </citation>
    <scope>NUCLEOTIDE SEQUENCE [LARGE SCALE GENOMIC DNA]</scope>
    <source>
        <strain evidence="5">UBA9956</strain>
    </source>
</reference>
<dbReference type="GO" id="GO:0006412">
    <property type="term" value="P:translation"/>
    <property type="evidence" value="ECO:0007669"/>
    <property type="project" value="InterPro"/>
</dbReference>
<organism evidence="5 6">
    <name type="scientific">candidate division WOR-3 bacterium</name>
    <dbReference type="NCBI Taxonomy" id="2052148"/>
    <lineage>
        <taxon>Bacteria</taxon>
        <taxon>Bacteria division WOR-3</taxon>
    </lineage>
</organism>
<evidence type="ECO:0000256" key="3">
    <source>
        <dbReference type="ARBA" id="ARBA00023274"/>
    </source>
</evidence>
<protein>
    <submittedName>
        <fullName evidence="5">50S ribosomal protein L18</fullName>
    </submittedName>
</protein>
<dbReference type="InterPro" id="IPR057268">
    <property type="entry name" value="Ribosomal_L18"/>
</dbReference>
<dbReference type="GO" id="GO:0003735">
    <property type="term" value="F:structural constituent of ribosome"/>
    <property type="evidence" value="ECO:0007669"/>
    <property type="project" value="InterPro"/>
</dbReference>
<evidence type="ECO:0000256" key="1">
    <source>
        <dbReference type="ARBA" id="ARBA00007116"/>
    </source>
</evidence>
<dbReference type="Gene3D" id="3.30.420.100">
    <property type="match status" value="1"/>
</dbReference>
<proteinExistence type="inferred from homology"/>
<accession>A0A350H7R0</accession>
<dbReference type="Proteomes" id="UP000264062">
    <property type="component" value="Unassembled WGS sequence"/>
</dbReference>
<dbReference type="GO" id="GO:0022625">
    <property type="term" value="C:cytosolic large ribosomal subunit"/>
    <property type="evidence" value="ECO:0007669"/>
    <property type="project" value="TreeGrafter"/>
</dbReference>
<dbReference type="Pfam" id="PF00861">
    <property type="entry name" value="Ribosomal_L18p"/>
    <property type="match status" value="1"/>
</dbReference>
<comment type="similarity">
    <text evidence="1">Belongs to the universal ribosomal protein uL18 family.</text>
</comment>
<evidence type="ECO:0000256" key="4">
    <source>
        <dbReference type="SAM" id="MobiDB-lite"/>
    </source>
</evidence>
<dbReference type="AlphaFoldDB" id="A0A350H7R0"/>
<dbReference type="SUPFAM" id="SSF53137">
    <property type="entry name" value="Translational machinery components"/>
    <property type="match status" value="1"/>
</dbReference>
<evidence type="ECO:0000313" key="5">
    <source>
        <dbReference type="EMBL" id="HAV91576.1"/>
    </source>
</evidence>
<dbReference type="CDD" id="cd00432">
    <property type="entry name" value="Ribosomal_L18_L5e"/>
    <property type="match status" value="1"/>
</dbReference>
<feature type="region of interest" description="Disordered" evidence="4">
    <location>
        <begin position="1"/>
        <end position="22"/>
    </location>
</feature>
<dbReference type="EMBL" id="DMZY01000002">
    <property type="protein sequence ID" value="HAV91576.1"/>
    <property type="molecule type" value="Genomic_DNA"/>
</dbReference>
<evidence type="ECO:0000256" key="2">
    <source>
        <dbReference type="ARBA" id="ARBA00022980"/>
    </source>
</evidence>
<gene>
    <name evidence="5" type="ORF">DCW38_00080</name>
</gene>
<name>A0A350H7R0_UNCW3</name>
<dbReference type="PANTHER" id="PTHR12899:SF3">
    <property type="entry name" value="LARGE RIBOSOMAL SUBUNIT PROTEIN UL18M"/>
    <property type="match status" value="1"/>
</dbReference>
<feature type="non-terminal residue" evidence="5">
    <location>
        <position position="69"/>
    </location>
</feature>
<dbReference type="InterPro" id="IPR005484">
    <property type="entry name" value="Ribosomal_uL18_bac/plant/anim"/>
</dbReference>